<feature type="compositionally biased region" description="Low complexity" evidence="12">
    <location>
        <begin position="157"/>
        <end position="167"/>
    </location>
</feature>
<dbReference type="SUPFAM" id="SSF52833">
    <property type="entry name" value="Thioredoxin-like"/>
    <property type="match status" value="3"/>
</dbReference>
<name>A0A5K3EP61_MESCO</name>
<evidence type="ECO:0000256" key="12">
    <source>
        <dbReference type="SAM" id="MobiDB-lite"/>
    </source>
</evidence>
<keyword evidence="9" id="KW-0413">Isomerase</keyword>
<feature type="signal peptide" evidence="13">
    <location>
        <begin position="1"/>
        <end position="20"/>
    </location>
</feature>
<evidence type="ECO:0000256" key="2">
    <source>
        <dbReference type="ARBA" id="ARBA00004319"/>
    </source>
</evidence>
<evidence type="ECO:0000256" key="9">
    <source>
        <dbReference type="ARBA" id="ARBA00023235"/>
    </source>
</evidence>
<dbReference type="PANTHER" id="PTHR45815:SF3">
    <property type="entry name" value="PROTEIN DISULFIDE-ISOMERASE A6"/>
    <property type="match status" value="1"/>
</dbReference>
<dbReference type="InterPro" id="IPR036249">
    <property type="entry name" value="Thioredoxin-like_sf"/>
</dbReference>
<feature type="chain" id="PRO_5024390252" description="protein disulfide-isomerase" evidence="13">
    <location>
        <begin position="21"/>
        <end position="454"/>
    </location>
</feature>
<evidence type="ECO:0000256" key="10">
    <source>
        <dbReference type="ARBA" id="ARBA00023284"/>
    </source>
</evidence>
<evidence type="ECO:0000256" key="11">
    <source>
        <dbReference type="RuleBase" id="RU004208"/>
    </source>
</evidence>
<comment type="similarity">
    <text evidence="3 11">Belongs to the protein disulfide isomerase family.</text>
</comment>
<dbReference type="GO" id="GO:0034976">
    <property type="term" value="P:response to endoplasmic reticulum stress"/>
    <property type="evidence" value="ECO:0007669"/>
    <property type="project" value="TreeGrafter"/>
</dbReference>
<feature type="region of interest" description="Disordered" evidence="12">
    <location>
        <begin position="157"/>
        <end position="177"/>
    </location>
</feature>
<dbReference type="Gene3D" id="3.40.30.10">
    <property type="entry name" value="Glutaredoxin"/>
    <property type="match status" value="2"/>
</dbReference>
<keyword evidence="5 13" id="KW-0732">Signal</keyword>
<comment type="subcellular location">
    <subcellularLocation>
        <location evidence="2">Endoplasmic reticulum lumen</location>
    </subcellularLocation>
</comment>
<comment type="catalytic activity">
    <reaction evidence="1">
        <text>Catalyzes the rearrangement of -S-S- bonds in proteins.</text>
        <dbReference type="EC" id="5.3.4.1"/>
    </reaction>
</comment>
<evidence type="ECO:0000256" key="6">
    <source>
        <dbReference type="ARBA" id="ARBA00022737"/>
    </source>
</evidence>
<reference evidence="15" key="1">
    <citation type="submission" date="2019-11" db="UniProtKB">
        <authorList>
            <consortium name="WormBaseParasite"/>
        </authorList>
    </citation>
    <scope>IDENTIFICATION</scope>
</reference>
<keyword evidence="6" id="KW-0677">Repeat</keyword>
<feature type="domain" description="Thioredoxin" evidence="14">
    <location>
        <begin position="164"/>
        <end position="305"/>
    </location>
</feature>
<dbReference type="EC" id="5.3.4.1" evidence="4"/>
<accession>A0A5K3EP61</accession>
<dbReference type="AlphaFoldDB" id="A0A5K3EP61"/>
<dbReference type="PANTHER" id="PTHR45815">
    <property type="entry name" value="PROTEIN DISULFIDE-ISOMERASE A6"/>
    <property type="match status" value="1"/>
</dbReference>
<sequence>MPVVRSFFGFLLIVIHTSFALYGSEDFVTQLNTDNFESFTSQPGVKVVKFYASWCGHCENFAPKFKKAAKLLQGVVQFGVVDNEVHQDIGNRFNIEAYPTILIFRDNGSASSVKYTGVRTTDGLIKFLMEQVYELVDVRCKQQGVKLDLLAKQATAGATSGSCGSTGQSNKSYKEDSQSQGSEAVITLTEKNFDSLVLQSNDDWLVAFIAPWCGHCKNLAPEWKRAAEQLKGKVKVGTVDATVHTQLAGRYDIRGFPTIKYFKSGLVDEYQGGRSAEQIVAFGLEKAERNRPPPEVYEIVSNEVLRDGCDDKQLCIIAFLPQLLDCQSKCRTTYLDILREAAKTNKAKDWGWLWSAARTHQGLEEVLQVGGFGYPTMVAINMRKHKFAVMHGPFASEGIRDFLRDLSLGMSSVPLGTMSSLPEIQSSTPWDGKDALVTHVEEIDLSELGIKTEL</sequence>
<proteinExistence type="inferred from homology"/>
<evidence type="ECO:0000313" key="15">
    <source>
        <dbReference type="WBParaSite" id="MCU_002004-RB"/>
    </source>
</evidence>
<dbReference type="InterPro" id="IPR005788">
    <property type="entry name" value="PDI_thioredoxin-like_dom"/>
</dbReference>
<dbReference type="PROSITE" id="PS51352">
    <property type="entry name" value="THIOREDOXIN_2"/>
    <property type="match status" value="2"/>
</dbReference>
<evidence type="ECO:0000256" key="7">
    <source>
        <dbReference type="ARBA" id="ARBA00022824"/>
    </source>
</evidence>
<dbReference type="WBParaSite" id="MCU_002004-RB">
    <property type="protein sequence ID" value="MCU_002004-RB"/>
    <property type="gene ID" value="MCU_002004"/>
</dbReference>
<dbReference type="Pfam" id="PF00085">
    <property type="entry name" value="Thioredoxin"/>
    <property type="match status" value="2"/>
</dbReference>
<dbReference type="GO" id="GO:0005788">
    <property type="term" value="C:endoplasmic reticulum lumen"/>
    <property type="evidence" value="ECO:0007669"/>
    <property type="project" value="UniProtKB-SubCell"/>
</dbReference>
<evidence type="ECO:0000256" key="4">
    <source>
        <dbReference type="ARBA" id="ARBA00012723"/>
    </source>
</evidence>
<keyword evidence="8" id="KW-1015">Disulfide bond</keyword>
<feature type="domain" description="Thioredoxin" evidence="14">
    <location>
        <begin position="10"/>
        <end position="133"/>
    </location>
</feature>
<evidence type="ECO:0000256" key="13">
    <source>
        <dbReference type="SAM" id="SignalP"/>
    </source>
</evidence>
<evidence type="ECO:0000256" key="5">
    <source>
        <dbReference type="ARBA" id="ARBA00022729"/>
    </source>
</evidence>
<dbReference type="CDD" id="cd02961">
    <property type="entry name" value="PDI_a_family"/>
    <property type="match status" value="1"/>
</dbReference>
<dbReference type="PROSITE" id="PS00194">
    <property type="entry name" value="THIOREDOXIN_1"/>
    <property type="match status" value="1"/>
</dbReference>
<dbReference type="PRINTS" id="PR00421">
    <property type="entry name" value="THIOREDOXIN"/>
</dbReference>
<keyword evidence="7" id="KW-0256">Endoplasmic reticulum</keyword>
<dbReference type="NCBIfam" id="TIGR01126">
    <property type="entry name" value="pdi_dom"/>
    <property type="match status" value="1"/>
</dbReference>
<dbReference type="InterPro" id="IPR057305">
    <property type="entry name" value="Thioredox_PDIA6_C"/>
</dbReference>
<protein>
    <recommendedName>
        <fullName evidence="4">protein disulfide-isomerase</fullName>
        <ecNumber evidence="4">5.3.4.1</ecNumber>
    </recommendedName>
</protein>
<evidence type="ECO:0000259" key="14">
    <source>
        <dbReference type="PROSITE" id="PS51352"/>
    </source>
</evidence>
<keyword evidence="10" id="KW-0676">Redox-active center</keyword>
<organism evidence="15">
    <name type="scientific">Mesocestoides corti</name>
    <name type="common">Flatworm</name>
    <dbReference type="NCBI Taxonomy" id="53468"/>
    <lineage>
        <taxon>Eukaryota</taxon>
        <taxon>Metazoa</taxon>
        <taxon>Spiralia</taxon>
        <taxon>Lophotrochozoa</taxon>
        <taxon>Platyhelminthes</taxon>
        <taxon>Cestoda</taxon>
        <taxon>Eucestoda</taxon>
        <taxon>Cyclophyllidea</taxon>
        <taxon>Mesocestoididae</taxon>
        <taxon>Mesocestoides</taxon>
    </lineage>
</organism>
<evidence type="ECO:0000256" key="3">
    <source>
        <dbReference type="ARBA" id="ARBA00006347"/>
    </source>
</evidence>
<dbReference type="InterPro" id="IPR017937">
    <property type="entry name" value="Thioredoxin_CS"/>
</dbReference>
<dbReference type="InterPro" id="IPR013766">
    <property type="entry name" value="Thioredoxin_domain"/>
</dbReference>
<dbReference type="GO" id="GO:0015035">
    <property type="term" value="F:protein-disulfide reductase activity"/>
    <property type="evidence" value="ECO:0007669"/>
    <property type="project" value="TreeGrafter"/>
</dbReference>
<dbReference type="GO" id="GO:0003756">
    <property type="term" value="F:protein disulfide isomerase activity"/>
    <property type="evidence" value="ECO:0007669"/>
    <property type="project" value="UniProtKB-EC"/>
</dbReference>
<dbReference type="Pfam" id="PF24541">
    <property type="entry name" value="Thioredox_PDIA6_C"/>
    <property type="match status" value="1"/>
</dbReference>
<dbReference type="CDD" id="cd03001">
    <property type="entry name" value="PDI_a_P5"/>
    <property type="match status" value="1"/>
</dbReference>
<evidence type="ECO:0000256" key="8">
    <source>
        <dbReference type="ARBA" id="ARBA00023157"/>
    </source>
</evidence>
<evidence type="ECO:0000256" key="1">
    <source>
        <dbReference type="ARBA" id="ARBA00001182"/>
    </source>
</evidence>